<evidence type="ECO:0000256" key="2">
    <source>
        <dbReference type="SAM" id="SignalP"/>
    </source>
</evidence>
<feature type="compositionally biased region" description="Polar residues" evidence="1">
    <location>
        <begin position="76"/>
        <end position="94"/>
    </location>
</feature>
<comment type="caution">
    <text evidence="3">The sequence shown here is derived from an EMBL/GenBank/DDBJ whole genome shotgun (WGS) entry which is preliminary data.</text>
</comment>
<organism evidence="3 4">
    <name type="scientific">Ophiocordyceps camponoti-rufipedis</name>
    <dbReference type="NCBI Taxonomy" id="2004952"/>
    <lineage>
        <taxon>Eukaryota</taxon>
        <taxon>Fungi</taxon>
        <taxon>Dikarya</taxon>
        <taxon>Ascomycota</taxon>
        <taxon>Pezizomycotina</taxon>
        <taxon>Sordariomycetes</taxon>
        <taxon>Hypocreomycetidae</taxon>
        <taxon>Hypocreales</taxon>
        <taxon>Ophiocordycipitaceae</taxon>
        <taxon>Ophiocordyceps</taxon>
    </lineage>
</organism>
<evidence type="ECO:0000313" key="4">
    <source>
        <dbReference type="Proteomes" id="UP000226431"/>
    </source>
</evidence>
<dbReference type="OrthoDB" id="10375809at2759"/>
<gene>
    <name evidence="3" type="ORF">CDD80_4335</name>
</gene>
<protein>
    <recommendedName>
        <fullName evidence="5">Secreted protein</fullName>
    </recommendedName>
</protein>
<dbReference type="Proteomes" id="UP000226431">
    <property type="component" value="Unassembled WGS sequence"/>
</dbReference>
<feature type="compositionally biased region" description="Basic and acidic residues" evidence="1">
    <location>
        <begin position="100"/>
        <end position="120"/>
    </location>
</feature>
<keyword evidence="4" id="KW-1185">Reference proteome</keyword>
<reference evidence="3 4" key="1">
    <citation type="submission" date="2017-06" db="EMBL/GenBank/DDBJ databases">
        <title>Ant-infecting Ophiocordyceps genomes reveal a high diversity of potential behavioral manipulation genes and a possible major role for enterotoxins.</title>
        <authorList>
            <person name="De Bekker C."/>
            <person name="Evans H.C."/>
            <person name="Brachmann A."/>
            <person name="Hughes D.P."/>
        </authorList>
    </citation>
    <scope>NUCLEOTIDE SEQUENCE [LARGE SCALE GENOMIC DNA]</scope>
    <source>
        <strain evidence="3 4">Map16</strain>
    </source>
</reference>
<sequence>MHAYVALQVLVLAFGLANASPYPREPDRNGSQRERSNNWAPANNQFGGGGGARTPNPLPAVWQARTRFLQNPGGRTPNQPARQAAEAQNRNGNGLANIGRRPDDNGGNHRRSLPSEDEMRLVAAEKGQ</sequence>
<feature type="compositionally biased region" description="Basic and acidic residues" evidence="1">
    <location>
        <begin position="24"/>
        <end position="36"/>
    </location>
</feature>
<feature type="chain" id="PRO_5012654541" description="Secreted protein" evidence="2">
    <location>
        <begin position="20"/>
        <end position="128"/>
    </location>
</feature>
<evidence type="ECO:0000313" key="3">
    <source>
        <dbReference type="EMBL" id="PHH81031.1"/>
    </source>
</evidence>
<dbReference type="AlphaFoldDB" id="A0A2C5ZP02"/>
<feature type="signal peptide" evidence="2">
    <location>
        <begin position="1"/>
        <end position="19"/>
    </location>
</feature>
<dbReference type="EMBL" id="NJES01000004">
    <property type="protein sequence ID" value="PHH81031.1"/>
    <property type="molecule type" value="Genomic_DNA"/>
</dbReference>
<name>A0A2C5ZP02_9HYPO</name>
<evidence type="ECO:0008006" key="5">
    <source>
        <dbReference type="Google" id="ProtNLM"/>
    </source>
</evidence>
<accession>A0A2C5ZP02</accession>
<keyword evidence="2" id="KW-0732">Signal</keyword>
<feature type="region of interest" description="Disordered" evidence="1">
    <location>
        <begin position="19"/>
        <end position="128"/>
    </location>
</feature>
<evidence type="ECO:0000256" key="1">
    <source>
        <dbReference type="SAM" id="MobiDB-lite"/>
    </source>
</evidence>
<proteinExistence type="predicted"/>